<proteinExistence type="predicted"/>
<gene>
    <name evidence="1" type="ORF">M8818_007001</name>
</gene>
<organism evidence="1 2">
    <name type="scientific">Zalaria obscura</name>
    <dbReference type="NCBI Taxonomy" id="2024903"/>
    <lineage>
        <taxon>Eukaryota</taxon>
        <taxon>Fungi</taxon>
        <taxon>Dikarya</taxon>
        <taxon>Ascomycota</taxon>
        <taxon>Pezizomycotina</taxon>
        <taxon>Dothideomycetes</taxon>
        <taxon>Dothideomycetidae</taxon>
        <taxon>Dothideales</taxon>
        <taxon>Zalariaceae</taxon>
        <taxon>Zalaria</taxon>
    </lineage>
</organism>
<reference evidence="1" key="1">
    <citation type="submission" date="2024-02" db="EMBL/GenBank/DDBJ databases">
        <title>Metagenome Assembled Genome of Zalaria obscura JY119.</title>
        <authorList>
            <person name="Vighnesh L."/>
            <person name="Jagadeeshwari U."/>
            <person name="Venkata Ramana C."/>
            <person name="Sasikala C."/>
        </authorList>
    </citation>
    <scope>NUCLEOTIDE SEQUENCE</scope>
    <source>
        <strain evidence="1">JY119</strain>
    </source>
</reference>
<comment type="caution">
    <text evidence="1">The sequence shown here is derived from an EMBL/GenBank/DDBJ whole genome shotgun (WGS) entry which is preliminary data.</text>
</comment>
<keyword evidence="2" id="KW-1185">Reference proteome</keyword>
<evidence type="ECO:0000313" key="2">
    <source>
        <dbReference type="Proteomes" id="UP001320706"/>
    </source>
</evidence>
<dbReference type="Proteomes" id="UP001320706">
    <property type="component" value="Unassembled WGS sequence"/>
</dbReference>
<name>A0ACC3S4U3_9PEZI</name>
<protein>
    <submittedName>
        <fullName evidence="1">Uncharacterized protein</fullName>
    </submittedName>
</protein>
<dbReference type="EMBL" id="JAMKPW020000042">
    <property type="protein sequence ID" value="KAK8195850.1"/>
    <property type="molecule type" value="Genomic_DNA"/>
</dbReference>
<sequence length="904" mass="100375">MPTIAEEQERETAHEAGLGELFDFNKASDAATPAPDLTKDETASCLPKPSYVCPSHPNGESCLCHGFLDVADVPESRPEKLTELEAADFANFEDWIPRFVRPAAPCEYCRFKRLDCYMIFGKVTCNACDALFRPCSFAKTNQSNEPAHFEADLSGFLDTLHVVSEDTCQDRGALTGLKSLKSKGGNSTPARSDDGKSKRSTNRFSRTAVKILRDWLESHADHPYPTEEEKDILEKETGLKQAQISTWLANARRRKKSATAVSGSRSRSPRPSSTGVNIPNAEAARAWSDLNPFERWQHSPPENEPAPIHAIAKAVASSDYAHDKSTSPGSTCDYRRDRSSNESAISARRAPSTTSFDTGISNTRSVASSAVWSHGSQESLGSFGSFSSFGSGLNGKRDRRRRRRGTQPLLRKTTDDAKKRIFQCTFCTDTFRSKYDWTRHEKSVHLSLEKWICAPLGPVITDPATGSKRCVYCNAMEPTRDHLDTHKHSACENKGMESRTFYRKDHLRQHLRLMHGCELTPEMDSWKAAATFIRSRCGFCDQRFTIWQDRNDHLASHFKDGAQMMSWKGCRGLDPEIAAQVTCAMPPYLIGMESLSPVPFSATNPSSINNHMEHMLDGPGQKYEGVTWDPCAPATNTTVLGNVGTTCWEILTVRLGQYAKEMTDKGLVMTDEMLQQQSRRILYDSDDTWNQTAADNPEWLDLFKKAHGLNYLPSRVGGQGEHVPEDLEWYGDLGMRVPFSVQLHRGARVEDCPVGVQQLYSGRRPDTNRQSVDSGFGASTGEAALPTQDSGPGYQRYSTMPLPADKARQFESFAGAYSMRDMVVDDRSLHTHTGNIPLSGASSLPVQGFGTSVANPSISPTNVFGNETFDVFQDADADADMDEIDFNTINFDDFVEPMMTDGFD</sequence>
<evidence type="ECO:0000313" key="1">
    <source>
        <dbReference type="EMBL" id="KAK8195850.1"/>
    </source>
</evidence>
<accession>A0ACC3S4U3</accession>